<name>A0A914CCK5_9BILA</name>
<sequence>MTKGGNKLPQGCTVVLTEKEGSCLGAKLCGDNNGLCPALCPGHNSCIARFNSFPINGSKSTGIHISSCYNSNNTSTTYKSVTGRAQKTAKKGVRLFSHF</sequence>
<evidence type="ECO:0000313" key="1">
    <source>
        <dbReference type="Proteomes" id="UP000887540"/>
    </source>
</evidence>
<reference evidence="2" key="1">
    <citation type="submission" date="2022-11" db="UniProtKB">
        <authorList>
            <consortium name="WormBaseParasite"/>
        </authorList>
    </citation>
    <scope>IDENTIFICATION</scope>
</reference>
<keyword evidence="1" id="KW-1185">Reference proteome</keyword>
<evidence type="ECO:0000313" key="2">
    <source>
        <dbReference type="WBParaSite" id="ACRNAN_Path_866.g3338.t1"/>
    </source>
</evidence>
<protein>
    <submittedName>
        <fullName evidence="2">Uncharacterized protein</fullName>
    </submittedName>
</protein>
<accession>A0A914CCK5</accession>
<dbReference type="Proteomes" id="UP000887540">
    <property type="component" value="Unplaced"/>
</dbReference>
<organism evidence="1 2">
    <name type="scientific">Acrobeloides nanus</name>
    <dbReference type="NCBI Taxonomy" id="290746"/>
    <lineage>
        <taxon>Eukaryota</taxon>
        <taxon>Metazoa</taxon>
        <taxon>Ecdysozoa</taxon>
        <taxon>Nematoda</taxon>
        <taxon>Chromadorea</taxon>
        <taxon>Rhabditida</taxon>
        <taxon>Tylenchina</taxon>
        <taxon>Cephalobomorpha</taxon>
        <taxon>Cephaloboidea</taxon>
        <taxon>Cephalobidae</taxon>
        <taxon>Acrobeloides</taxon>
    </lineage>
</organism>
<dbReference type="WBParaSite" id="ACRNAN_Path_866.g3338.t1">
    <property type="protein sequence ID" value="ACRNAN_Path_866.g3338.t1"/>
    <property type="gene ID" value="ACRNAN_Path_866.g3338"/>
</dbReference>
<proteinExistence type="predicted"/>
<dbReference type="AlphaFoldDB" id="A0A914CCK5"/>